<sequence>MSVSIELLAIKNPNPSFGYGVVRRNLFASPSLRFSSRGHGASVVGPRVAVAAKGLEVGFHLPERRKSFNWSTVVFAASHEESKSPEIEIEEESEDVKARAKESEEAWKQTLAAFKEQAIRMQSVSQEAYEIYSKRAIVVLRETSEQLKIEAEKARQDLTVVAKEISDESREYLTKATENSPEVKEILETFTTPSDDVKEISKIRDFYLGIPYGLLLTLGGFVSFMVTGSIPAIRFGIILGGTLLALSIASLKAYKKGKTSNVALKGQAVIAAIIFLREIRLLSQRLMFPNLLITVVSGAMVGFYLYRITVDGKWGKGLDTEYGAEN</sequence>
<evidence type="ECO:0000313" key="1">
    <source>
        <dbReference type="EMBL" id="KAJ4704227.1"/>
    </source>
</evidence>
<keyword evidence="2" id="KW-1185">Reference proteome</keyword>
<dbReference type="Proteomes" id="UP001164539">
    <property type="component" value="Chromosome 12"/>
</dbReference>
<comment type="caution">
    <text evidence="1">The sequence shown here is derived from an EMBL/GenBank/DDBJ whole genome shotgun (WGS) entry which is preliminary data.</text>
</comment>
<accession>A0ACC1WYP6</accession>
<name>A0ACC1WYP6_MELAZ</name>
<proteinExistence type="predicted"/>
<organism evidence="1 2">
    <name type="scientific">Melia azedarach</name>
    <name type="common">Chinaberry tree</name>
    <dbReference type="NCBI Taxonomy" id="155640"/>
    <lineage>
        <taxon>Eukaryota</taxon>
        <taxon>Viridiplantae</taxon>
        <taxon>Streptophyta</taxon>
        <taxon>Embryophyta</taxon>
        <taxon>Tracheophyta</taxon>
        <taxon>Spermatophyta</taxon>
        <taxon>Magnoliopsida</taxon>
        <taxon>eudicotyledons</taxon>
        <taxon>Gunneridae</taxon>
        <taxon>Pentapetalae</taxon>
        <taxon>rosids</taxon>
        <taxon>malvids</taxon>
        <taxon>Sapindales</taxon>
        <taxon>Meliaceae</taxon>
        <taxon>Melia</taxon>
    </lineage>
</organism>
<reference evidence="1 2" key="1">
    <citation type="journal article" date="2023" name="Science">
        <title>Complex scaffold remodeling in plant triterpene biosynthesis.</title>
        <authorList>
            <person name="De La Pena R."/>
            <person name="Hodgson H."/>
            <person name="Liu J.C."/>
            <person name="Stephenson M.J."/>
            <person name="Martin A.C."/>
            <person name="Owen C."/>
            <person name="Harkess A."/>
            <person name="Leebens-Mack J."/>
            <person name="Jimenez L.E."/>
            <person name="Osbourn A."/>
            <person name="Sattely E.S."/>
        </authorList>
    </citation>
    <scope>NUCLEOTIDE SEQUENCE [LARGE SCALE GENOMIC DNA]</scope>
    <source>
        <strain evidence="2">cv. JPN11</strain>
        <tissue evidence="1">Leaf</tissue>
    </source>
</reference>
<gene>
    <name evidence="1" type="ORF">OWV82_021168</name>
</gene>
<dbReference type="EMBL" id="CM051405">
    <property type="protein sequence ID" value="KAJ4704227.1"/>
    <property type="molecule type" value="Genomic_DNA"/>
</dbReference>
<evidence type="ECO:0000313" key="2">
    <source>
        <dbReference type="Proteomes" id="UP001164539"/>
    </source>
</evidence>
<protein>
    <submittedName>
        <fullName evidence="1">Protein FATTY ACID EXPORT 3, chloroplastic-like</fullName>
    </submittedName>
</protein>